<reference evidence="12" key="3">
    <citation type="submission" date="2025-09" db="UniProtKB">
        <authorList>
            <consortium name="Ensembl"/>
        </authorList>
    </citation>
    <scope>IDENTIFICATION</scope>
    <source>
        <strain evidence="12">broiler</strain>
    </source>
</reference>
<feature type="domain" description="Peptidase M16 C-terminal" evidence="10">
    <location>
        <begin position="847"/>
        <end position="1028"/>
    </location>
</feature>
<evidence type="ECO:0000259" key="11">
    <source>
        <dbReference type="Pfam" id="PF16187"/>
    </source>
</evidence>
<name>F1NLC8_CHICK</name>
<feature type="domain" description="Peptidase M16 N-terminal" evidence="9">
    <location>
        <begin position="215"/>
        <end position="344"/>
    </location>
</feature>
<dbReference type="OrthoDB" id="4953at2759"/>
<proteinExistence type="evidence at protein level"/>
<feature type="domain" description="Peptidase M16 middle/third" evidence="11">
    <location>
        <begin position="561"/>
        <end position="841"/>
    </location>
</feature>
<dbReference type="Pfam" id="PF16187">
    <property type="entry name" value="Peptidase_M16_M"/>
    <property type="match status" value="1"/>
</dbReference>
<dbReference type="InterPro" id="IPR050626">
    <property type="entry name" value="Peptidase_M16"/>
</dbReference>
<sequence>MRRLARRLAAAFARRGRAARPGAERGRPPPPVRGSARPLWRCAAAAMPGRNKATSNYGCPELTMGQQAGVSGRDAGGRSPHGEEEDRGELGGNLGDPDIVKSPSDPKQYRYIKLQNGLCALLISDLNYLDGAPSTLSSEEEEEEEEDDDDESEEESDEDDSGAEIEDGREGFDEDCDEGDEDDDDEEDNEDFNDPDDSELEELAEKEETRKRGCTEKQSAAALCVAVGSFSDPEDLPGLAHFLEHMVFMGSLKYPDENGFDAFLKKHGGSDNASTDCERTVFQFDVQRKYFKEALDRWAQFFIHPLMIRDAIDREVEAVDSEYQLARPSDANRKEMLFGSLARPGHPMKKFFWGNADTLKHEPKKNNIDTYTRLRDFWQRHYSAHYMTLVVQSKETLDTLEKWVTEIFSEIPNNGLPKPSFGHLTQPFDTPEFHKLYRVVPIRKVHSLSITWALPPQEEYYRVKPLHYISWLVGHEGKGSVLSFLRKKFWALALYGGNGETGFEQNSTYSIFSISVTLTDEGYKHFYEVAHVVFQYVKMLQQRGPDKRIWEEIQKIEANEFHYQEQTDPVDYVESLCENMQLFPKEDFLTGDQLLFEYKPEIIADALNQLSPQRANLVLLSAANEGQCHLKERWFGTQYSVEDIDKYWSDLWASDFELNQDLHLPEENKYIATDFALKVADCPETEYPVKALSTQQGCLWYRKDDKFKIPKGYIRFHLISPLIQRSAENIVLFDTFVNILSHNLGEPAYEADVAQLEYKLVAGEHGLIIRVKGFNHKLPLLFQLIIDYLTDFSFTPAVFEMITEQLKKTYFNILIKPETLAKDVRLLILEHSRWSMIDKYQTLMKGLSIEALSSFVKAFKSQLFVEGLVQGNFTSREAKDFLNYVVQKLQFAPLAHPCPVQFRVVDLPNTHLLCKVKTLNKGDANSEVTVYYQSGARSLREYTLMELLVMHMEEPCFDFLRTKQTLGYHVYPTCRNTSGILGFSVTVATQATKYNSELVDKKIEEFLSCFEEKIKHLTEEAFSTQVTALIKLKECEDSHLGEEVDRNWNEVVTQQYLFDRLAREIEALKSVTKSDLVSWFHAHRSSKKKVLSVHVVGFGKHEGDAEVTAVSEAQNSSSGEIPHLNFLPPSTLMADVTSIKDIKAYTSTLNVLPYHKILK</sequence>
<dbReference type="GO" id="GO:0061133">
    <property type="term" value="F:endopeptidase activator activity"/>
    <property type="evidence" value="ECO:0007669"/>
    <property type="project" value="Ensembl"/>
</dbReference>
<reference evidence="12" key="2">
    <citation type="submission" date="2025-08" db="UniProtKB">
        <authorList>
            <consortium name="Ensembl"/>
        </authorList>
    </citation>
    <scope>IDENTIFICATION</scope>
    <source>
        <strain evidence="12">broiler</strain>
    </source>
</reference>
<dbReference type="PaxDb" id="9031-ENSGALP00000017172"/>
<dbReference type="Proteomes" id="UP000000539">
    <property type="component" value="Chromosome 8"/>
</dbReference>
<dbReference type="GO" id="GO:0032760">
    <property type="term" value="P:positive regulation of tumor necrosis factor production"/>
    <property type="evidence" value="ECO:0007669"/>
    <property type="project" value="Ensembl"/>
</dbReference>
<evidence type="ECO:0000259" key="10">
    <source>
        <dbReference type="Pfam" id="PF05193"/>
    </source>
</evidence>
<dbReference type="GO" id="GO:0051044">
    <property type="term" value="P:positive regulation of membrane protein ectodomain proteolysis"/>
    <property type="evidence" value="ECO:0007669"/>
    <property type="project" value="Ensembl"/>
</dbReference>
<dbReference type="InterPro" id="IPR011249">
    <property type="entry name" value="Metalloenz_LuxS/M16"/>
</dbReference>
<dbReference type="STRING" id="9031.ENSGALP00000017172"/>
<keyword evidence="4" id="KW-0378">Hydrolase</keyword>
<evidence type="ECO:0000256" key="5">
    <source>
        <dbReference type="ARBA" id="ARBA00022833"/>
    </source>
</evidence>
<evidence type="ECO:0000313" key="12">
    <source>
        <dbReference type="Ensembl" id="ENSGALP00010036854.1"/>
    </source>
</evidence>
<evidence type="ECO:0000256" key="7">
    <source>
        <dbReference type="RuleBase" id="RU004447"/>
    </source>
</evidence>
<evidence type="ECO:0000259" key="9">
    <source>
        <dbReference type="Pfam" id="PF00675"/>
    </source>
</evidence>
<keyword evidence="2" id="KW-0645">Protease</keyword>
<gene>
    <name evidence="12" type="primary">NRDC</name>
</gene>
<dbReference type="InterPro" id="IPR011765">
    <property type="entry name" value="Pept_M16_N"/>
</dbReference>
<dbReference type="InterPro" id="IPR032632">
    <property type="entry name" value="Peptidase_M16_M"/>
</dbReference>
<evidence type="ECO:0000256" key="1">
    <source>
        <dbReference type="ARBA" id="ARBA00007261"/>
    </source>
</evidence>
<dbReference type="GeneTree" id="ENSGT00940000155026"/>
<dbReference type="InterPro" id="IPR007863">
    <property type="entry name" value="Peptidase_M16_C"/>
</dbReference>
<dbReference type="SUPFAM" id="SSF63411">
    <property type="entry name" value="LuxS/MPP-like metallohydrolase"/>
    <property type="match status" value="4"/>
</dbReference>
<dbReference type="InterPro" id="IPR001431">
    <property type="entry name" value="Pept_M16_Zn_BS"/>
</dbReference>
<feature type="region of interest" description="Disordered" evidence="8">
    <location>
        <begin position="132"/>
        <end position="213"/>
    </location>
</feature>
<evidence type="ECO:0000256" key="8">
    <source>
        <dbReference type="SAM" id="MobiDB-lite"/>
    </source>
</evidence>
<comment type="similarity">
    <text evidence="1 7">Belongs to the peptidase M16 family.</text>
</comment>
<dbReference type="AlphaFoldDB" id="F1NLC8"/>
<dbReference type="Bgee" id="ENSGALG00000010565">
    <property type="expression patterns" value="Expressed in testis and 13 other cell types or tissues"/>
</dbReference>
<dbReference type="GO" id="GO:0006508">
    <property type="term" value="P:proteolysis"/>
    <property type="evidence" value="ECO:0007669"/>
    <property type="project" value="UniProtKB-KW"/>
</dbReference>
<reference evidence="12" key="1">
    <citation type="submission" date="2020-11" db="EMBL/GenBank/DDBJ databases">
        <title>Gallus gallus (Chicken) genome, bGalGal1, GRCg7b, maternal haplotype autosomes + Z &amp; W.</title>
        <authorList>
            <person name="Warren W."/>
            <person name="Formenti G."/>
            <person name="Fedrigo O."/>
            <person name="Haase B."/>
            <person name="Mountcastle J."/>
            <person name="Balacco J."/>
            <person name="Tracey A."/>
            <person name="Schneider V."/>
            <person name="Okimoto R."/>
            <person name="Cheng H."/>
            <person name="Hawken R."/>
            <person name="Howe K."/>
            <person name="Jarvis E.D."/>
        </authorList>
    </citation>
    <scope>NUCLEOTIDE SEQUENCE [LARGE SCALE GENOMIC DNA]</scope>
    <source>
        <strain evidence="12">Broiler</strain>
    </source>
</reference>
<dbReference type="GO" id="GO:0004222">
    <property type="term" value="F:metalloendopeptidase activity"/>
    <property type="evidence" value="ECO:0007669"/>
    <property type="project" value="InterPro"/>
</dbReference>
<evidence type="ECO:0000256" key="6">
    <source>
        <dbReference type="ARBA" id="ARBA00023049"/>
    </source>
</evidence>
<dbReference type="GO" id="GO:0046872">
    <property type="term" value="F:metal ion binding"/>
    <property type="evidence" value="ECO:0007669"/>
    <property type="project" value="UniProtKB-KW"/>
</dbReference>
<evidence type="ECO:0000313" key="13">
    <source>
        <dbReference type="Proteomes" id="UP000000539"/>
    </source>
</evidence>
<keyword evidence="3" id="KW-0479">Metal-binding</keyword>
<feature type="domain" description="Peptidase M16 C-terminal" evidence="10">
    <location>
        <begin position="370"/>
        <end position="555"/>
    </location>
</feature>
<keyword evidence="5" id="KW-0862">Zinc</keyword>
<dbReference type="GO" id="GO:0005759">
    <property type="term" value="C:mitochondrial matrix"/>
    <property type="evidence" value="ECO:0007669"/>
    <property type="project" value="Ensembl"/>
</dbReference>
<dbReference type="FunFam" id="3.30.830.10:FF:000005">
    <property type="entry name" value="nardilysin isoform X1"/>
    <property type="match status" value="1"/>
</dbReference>
<evidence type="ECO:0000256" key="2">
    <source>
        <dbReference type="ARBA" id="ARBA00022670"/>
    </source>
</evidence>
<dbReference type="PANTHER" id="PTHR43690">
    <property type="entry name" value="NARDILYSIN"/>
    <property type="match status" value="1"/>
</dbReference>
<evidence type="ECO:0007829" key="14">
    <source>
        <dbReference type="PeptideAtlas" id="F1NLC8"/>
    </source>
</evidence>
<keyword evidence="14" id="KW-1267">Proteomics identification</keyword>
<dbReference type="PANTHER" id="PTHR43690:SF18">
    <property type="entry name" value="INSULIN-DEGRADING ENZYME-RELATED"/>
    <property type="match status" value="1"/>
</dbReference>
<organism evidence="12 13">
    <name type="scientific">Gallus gallus</name>
    <name type="common">Chicken</name>
    <dbReference type="NCBI Taxonomy" id="9031"/>
    <lineage>
        <taxon>Eukaryota</taxon>
        <taxon>Metazoa</taxon>
        <taxon>Chordata</taxon>
        <taxon>Craniata</taxon>
        <taxon>Vertebrata</taxon>
        <taxon>Euteleostomi</taxon>
        <taxon>Archelosauria</taxon>
        <taxon>Archosauria</taxon>
        <taxon>Dinosauria</taxon>
        <taxon>Saurischia</taxon>
        <taxon>Theropoda</taxon>
        <taxon>Coelurosauria</taxon>
        <taxon>Aves</taxon>
        <taxon>Neognathae</taxon>
        <taxon>Galloanserae</taxon>
        <taxon>Galliformes</taxon>
        <taxon>Phasianidae</taxon>
        <taxon>Phasianinae</taxon>
        <taxon>Gallus</taxon>
    </lineage>
</organism>
<keyword evidence="6" id="KW-0482">Metalloprotease</keyword>
<protein>
    <submittedName>
        <fullName evidence="12">Nardilysin convertase</fullName>
    </submittedName>
</protein>
<dbReference type="Pfam" id="PF05193">
    <property type="entry name" value="Peptidase_M16_C"/>
    <property type="match status" value="2"/>
</dbReference>
<dbReference type="Gene3D" id="3.30.830.10">
    <property type="entry name" value="Metalloenzyme, LuxS/M16 peptidase-like"/>
    <property type="match status" value="4"/>
</dbReference>
<evidence type="ECO:0000256" key="4">
    <source>
        <dbReference type="ARBA" id="ARBA00022801"/>
    </source>
</evidence>
<evidence type="ECO:0000256" key="3">
    <source>
        <dbReference type="ARBA" id="ARBA00022723"/>
    </source>
</evidence>
<dbReference type="SMR" id="F1NLC8"/>
<accession>F1NLC8</accession>
<keyword evidence="13" id="KW-1185">Reference proteome</keyword>
<dbReference type="FunCoup" id="F1NLC8">
    <property type="interactions" value="869"/>
</dbReference>
<dbReference type="InParanoid" id="F1NLC8"/>
<dbReference type="Pfam" id="PF00675">
    <property type="entry name" value="Peptidase_M16"/>
    <property type="match status" value="1"/>
</dbReference>
<dbReference type="GO" id="GO:1903265">
    <property type="term" value="P:positive regulation of tumor necrosis factor-mediated signaling pathway"/>
    <property type="evidence" value="ECO:0007669"/>
    <property type="project" value="Ensembl"/>
</dbReference>
<dbReference type="PROSITE" id="PS00143">
    <property type="entry name" value="INSULINASE"/>
    <property type="match status" value="1"/>
</dbReference>
<dbReference type="VEuPathDB" id="HostDB:geneid_424635"/>
<feature type="compositionally biased region" description="Acidic residues" evidence="8">
    <location>
        <begin position="138"/>
        <end position="165"/>
    </location>
</feature>
<dbReference type="Ensembl" id="ENSGALT00010060094.1">
    <property type="protein sequence ID" value="ENSGALP00010036854.1"/>
    <property type="gene ID" value="ENSGALG00010024623.1"/>
</dbReference>
<feature type="compositionally biased region" description="Acidic residues" evidence="8">
    <location>
        <begin position="172"/>
        <end position="205"/>
    </location>
</feature>
<dbReference type="eggNOG" id="KOG0959">
    <property type="taxonomic scope" value="Eukaryota"/>
</dbReference>
<feature type="region of interest" description="Disordered" evidence="8">
    <location>
        <begin position="12"/>
        <end position="105"/>
    </location>
</feature>